<keyword evidence="10 12" id="KW-0675">Receptor</keyword>
<gene>
    <name evidence="14" type="primary">LOC123454843</name>
</gene>
<keyword evidence="3 12" id="KW-1003">Cell membrane</keyword>
<evidence type="ECO:0000256" key="10">
    <source>
        <dbReference type="ARBA" id="ARBA00023170"/>
    </source>
</evidence>
<dbReference type="OMA" id="QIHISCI"/>
<dbReference type="Gene3D" id="1.20.1070.10">
    <property type="entry name" value="Rhodopsin 7-helix transmembrane proteins"/>
    <property type="match status" value="1"/>
</dbReference>
<dbReference type="FunFam" id="1.20.1070.10:FF:000051">
    <property type="entry name" value="Vomeronasal type-1 receptor"/>
    <property type="match status" value="1"/>
</dbReference>
<comment type="subcellular location">
    <subcellularLocation>
        <location evidence="1 12">Cell membrane</location>
        <topology evidence="1 12">Multi-pass membrane protein</topology>
    </subcellularLocation>
</comment>
<evidence type="ECO:0000256" key="4">
    <source>
        <dbReference type="ARBA" id="ARBA00022507"/>
    </source>
</evidence>
<dbReference type="PROSITE" id="PS50262">
    <property type="entry name" value="G_PROTEIN_RECEP_F1_2"/>
    <property type="match status" value="1"/>
</dbReference>
<protein>
    <recommendedName>
        <fullName evidence="12">Vomeronasal type-1 receptor</fullName>
    </recommendedName>
</protein>
<evidence type="ECO:0000313" key="14">
    <source>
        <dbReference type="Ensembl" id="ENSJJAP00000011635.1"/>
    </source>
</evidence>
<evidence type="ECO:0000256" key="9">
    <source>
        <dbReference type="ARBA" id="ARBA00023157"/>
    </source>
</evidence>
<comment type="similarity">
    <text evidence="2 12">Belongs to the G-protein coupled receptor 1 family.</text>
</comment>
<keyword evidence="6 12" id="KW-1133">Transmembrane helix</keyword>
<keyword evidence="11 12" id="KW-0807">Transducer</keyword>
<evidence type="ECO:0000256" key="3">
    <source>
        <dbReference type="ARBA" id="ARBA00022475"/>
    </source>
</evidence>
<evidence type="ECO:0000256" key="2">
    <source>
        <dbReference type="ARBA" id="ARBA00010663"/>
    </source>
</evidence>
<feature type="transmembrane region" description="Helical" evidence="12">
    <location>
        <begin position="269"/>
        <end position="288"/>
    </location>
</feature>
<dbReference type="SUPFAM" id="SSF81321">
    <property type="entry name" value="Family A G protein-coupled receptor-like"/>
    <property type="match status" value="1"/>
</dbReference>
<reference evidence="14" key="1">
    <citation type="submission" date="2025-08" db="UniProtKB">
        <authorList>
            <consortium name="Ensembl"/>
        </authorList>
    </citation>
    <scope>IDENTIFICATION</scope>
</reference>
<feature type="transmembrane region" description="Helical" evidence="12">
    <location>
        <begin position="12"/>
        <end position="34"/>
    </location>
</feature>
<dbReference type="InterPro" id="IPR004072">
    <property type="entry name" value="Vmron_rcpt_1"/>
</dbReference>
<dbReference type="GO" id="GO:0019236">
    <property type="term" value="P:response to pheromone"/>
    <property type="evidence" value="ECO:0007669"/>
    <property type="project" value="UniProtKB-KW"/>
</dbReference>
<feature type="transmembrane region" description="Helical" evidence="12">
    <location>
        <begin position="180"/>
        <end position="209"/>
    </location>
</feature>
<organism evidence="14 15">
    <name type="scientific">Jaculus jaculus</name>
    <name type="common">Lesser Egyptian jerboa</name>
    <dbReference type="NCBI Taxonomy" id="51337"/>
    <lineage>
        <taxon>Eukaryota</taxon>
        <taxon>Metazoa</taxon>
        <taxon>Chordata</taxon>
        <taxon>Craniata</taxon>
        <taxon>Vertebrata</taxon>
        <taxon>Euteleostomi</taxon>
        <taxon>Mammalia</taxon>
        <taxon>Eutheria</taxon>
        <taxon>Euarchontoglires</taxon>
        <taxon>Glires</taxon>
        <taxon>Rodentia</taxon>
        <taxon>Myomorpha</taxon>
        <taxon>Dipodoidea</taxon>
        <taxon>Dipodidae</taxon>
        <taxon>Dipodinae</taxon>
        <taxon>Jaculus</taxon>
    </lineage>
</organism>
<keyword evidence="9" id="KW-1015">Disulfide bond</keyword>
<name>A0A8C5KR17_JACJA</name>
<evidence type="ECO:0000256" key="5">
    <source>
        <dbReference type="ARBA" id="ARBA00022692"/>
    </source>
</evidence>
<keyword evidence="7 12" id="KW-0297">G-protein coupled receptor</keyword>
<evidence type="ECO:0000313" key="15">
    <source>
        <dbReference type="Proteomes" id="UP000694385"/>
    </source>
</evidence>
<accession>A0A8C5KR17</accession>
<dbReference type="InterPro" id="IPR017452">
    <property type="entry name" value="GPCR_Rhodpsn_7TM"/>
</dbReference>
<dbReference type="GO" id="GO:0005886">
    <property type="term" value="C:plasma membrane"/>
    <property type="evidence" value="ECO:0007669"/>
    <property type="project" value="UniProtKB-SubCell"/>
</dbReference>
<dbReference type="Ensembl" id="ENSJJAT00000018111.1">
    <property type="protein sequence ID" value="ENSJJAP00000011635.1"/>
    <property type="gene ID" value="ENSJJAG00000014907.1"/>
</dbReference>
<feature type="transmembrane region" description="Helical" evidence="12">
    <location>
        <begin position="236"/>
        <end position="257"/>
    </location>
</feature>
<evidence type="ECO:0000256" key="7">
    <source>
        <dbReference type="ARBA" id="ARBA00023040"/>
    </source>
</evidence>
<feature type="transmembrane region" description="Helical" evidence="12">
    <location>
        <begin position="46"/>
        <end position="64"/>
    </location>
</feature>
<dbReference type="GO" id="GO:0007606">
    <property type="term" value="P:sensory perception of chemical stimulus"/>
    <property type="evidence" value="ECO:0007669"/>
    <property type="project" value="UniProtKB-ARBA"/>
</dbReference>
<evidence type="ECO:0000256" key="11">
    <source>
        <dbReference type="ARBA" id="ARBA00023224"/>
    </source>
</evidence>
<dbReference type="AlphaFoldDB" id="A0A8C5KR17"/>
<feature type="domain" description="G-protein coupled receptors family 1 profile" evidence="13">
    <location>
        <begin position="23"/>
        <end position="287"/>
    </location>
</feature>
<evidence type="ECO:0000256" key="8">
    <source>
        <dbReference type="ARBA" id="ARBA00023136"/>
    </source>
</evidence>
<dbReference type="PRINTS" id="PR01534">
    <property type="entry name" value="VOMERONASL1R"/>
</dbReference>
<evidence type="ECO:0000256" key="6">
    <source>
        <dbReference type="ARBA" id="ARBA00022989"/>
    </source>
</evidence>
<sequence>IMLPENMAIGIFLSLQNALGILGNSLILCHYVFLVFTRKNLMPKDLIIRHLAFANFLLIISKGIPQTISEFGLEYFLDDMGCKLVMYIYRVSRGVSLHTLGLLSCFQALTISPSNSRWGNLRYSATKHMSPSCLLSWLLHLLLNAVTPARVAAPSYHKNGTNTGDYGYCSWFHSGTMATILYMAVLCMSDGLCLALMAYSSVTMVNILYRHRRQVKYIQTAQPSPRVSPVARATQAILILVCTFVSCYFVSSIFLVFMTYSNGPRRRAINMATIIEICFPTLCPFILISNNNSATRLFLPTSRRR</sequence>
<evidence type="ECO:0000259" key="13">
    <source>
        <dbReference type="PROSITE" id="PS50262"/>
    </source>
</evidence>
<keyword evidence="8 12" id="KW-0472">Membrane</keyword>
<keyword evidence="5 12" id="KW-0812">Transmembrane</keyword>
<keyword evidence="4 12" id="KW-0589">Pheromone response</keyword>
<dbReference type="PANTHER" id="PTHR24062">
    <property type="entry name" value="VOMERONASAL TYPE-1 RECEPTOR"/>
    <property type="match status" value="1"/>
</dbReference>
<keyword evidence="15" id="KW-1185">Reference proteome</keyword>
<dbReference type="GeneTree" id="ENSGT00960000186612"/>
<dbReference type="Proteomes" id="UP000694385">
    <property type="component" value="Unassembled WGS sequence"/>
</dbReference>
<dbReference type="GO" id="GO:0016503">
    <property type="term" value="F:pheromone receptor activity"/>
    <property type="evidence" value="ECO:0007669"/>
    <property type="project" value="InterPro"/>
</dbReference>
<proteinExistence type="inferred from homology"/>
<reference evidence="14" key="2">
    <citation type="submission" date="2025-09" db="UniProtKB">
        <authorList>
            <consortium name="Ensembl"/>
        </authorList>
    </citation>
    <scope>IDENTIFICATION</scope>
</reference>
<evidence type="ECO:0000256" key="12">
    <source>
        <dbReference type="RuleBase" id="RU364061"/>
    </source>
</evidence>
<evidence type="ECO:0000256" key="1">
    <source>
        <dbReference type="ARBA" id="ARBA00004651"/>
    </source>
</evidence>
<dbReference type="Pfam" id="PF03402">
    <property type="entry name" value="V1R"/>
    <property type="match status" value="1"/>
</dbReference>